<accession>A0A1B6KSV1</accession>
<gene>
    <name evidence="2" type="ORF">g.48534</name>
</gene>
<dbReference type="GO" id="GO:0046983">
    <property type="term" value="F:protein dimerization activity"/>
    <property type="evidence" value="ECO:0007669"/>
    <property type="project" value="InterPro"/>
</dbReference>
<organism evidence="2">
    <name type="scientific">Graphocephala atropunctata</name>
    <dbReference type="NCBI Taxonomy" id="36148"/>
    <lineage>
        <taxon>Eukaryota</taxon>
        <taxon>Metazoa</taxon>
        <taxon>Ecdysozoa</taxon>
        <taxon>Arthropoda</taxon>
        <taxon>Hexapoda</taxon>
        <taxon>Insecta</taxon>
        <taxon>Pterygota</taxon>
        <taxon>Neoptera</taxon>
        <taxon>Paraneoptera</taxon>
        <taxon>Hemiptera</taxon>
        <taxon>Auchenorrhyncha</taxon>
        <taxon>Membracoidea</taxon>
        <taxon>Cicadellidae</taxon>
        <taxon>Cicadellinae</taxon>
        <taxon>Cicadellini</taxon>
        <taxon>Graphocephala</taxon>
    </lineage>
</organism>
<dbReference type="InterPro" id="IPR008906">
    <property type="entry name" value="HATC_C_dom"/>
</dbReference>
<name>A0A1B6KSV1_9HEMI</name>
<dbReference type="AlphaFoldDB" id="A0A1B6KSV1"/>
<dbReference type="PANTHER" id="PTHR45913">
    <property type="entry name" value="EPM2A-INTERACTING PROTEIN 1"/>
    <property type="match status" value="1"/>
</dbReference>
<dbReference type="Pfam" id="PF05699">
    <property type="entry name" value="Dimer_Tnp_hAT"/>
    <property type="match status" value="1"/>
</dbReference>
<evidence type="ECO:0000313" key="2">
    <source>
        <dbReference type="EMBL" id="JAT14505.1"/>
    </source>
</evidence>
<feature type="domain" description="HAT C-terminal dimerisation" evidence="1">
    <location>
        <begin position="536"/>
        <end position="591"/>
    </location>
</feature>
<evidence type="ECO:0000259" key="1">
    <source>
        <dbReference type="Pfam" id="PF05699"/>
    </source>
</evidence>
<protein>
    <recommendedName>
        <fullName evidence="1">HAT C-terminal dimerisation domain-containing protein</fullName>
    </recommendedName>
</protein>
<reference evidence="2" key="1">
    <citation type="submission" date="2015-11" db="EMBL/GenBank/DDBJ databases">
        <title>De novo transcriptome assembly of four potential Pierce s Disease insect vectors from Arizona vineyards.</title>
        <authorList>
            <person name="Tassone E.E."/>
        </authorList>
    </citation>
    <scope>NUCLEOTIDE SEQUENCE</scope>
</reference>
<dbReference type="SUPFAM" id="SSF53098">
    <property type="entry name" value="Ribonuclease H-like"/>
    <property type="match status" value="1"/>
</dbReference>
<proteinExistence type="predicted"/>
<dbReference type="PANTHER" id="PTHR45913:SF21">
    <property type="entry name" value="DUF4371 DOMAIN-CONTAINING PROTEIN"/>
    <property type="match status" value="1"/>
</dbReference>
<dbReference type="EMBL" id="GEBQ01025472">
    <property type="protein sequence ID" value="JAT14505.1"/>
    <property type="molecule type" value="Transcribed_RNA"/>
</dbReference>
<dbReference type="InterPro" id="IPR012337">
    <property type="entry name" value="RNaseH-like_sf"/>
</dbReference>
<sequence>MASSSKKPKTYHFYAEWETDYFFTQVKDKCVCLICNVSVSVGKKGNVERHFKTVHSGIEKDYPLNSTLRREKVLQLKSQLNAQQSTFFKTLDKNKAATEASFRVSKVIAQHRKPYEDGELIKVAFLEAADTLFDNFKNKAEIMSAIKSVQLSANTVMRRVEAMSSDVVSQLKTDFDRCSYFSLQFDESTDIVDTAQLAVFVRMVFEDFETKEELVKVVPLTGHTTGNDVFLAFKKVIESENIPVKKLVGIAMDGPPAMVGVEKGFIALCRKDSDIPKFLSYHCIIHQQSLYGKFLSMNNVMKTVVKVVNKIRAHALQRLLFRELTEELDCQYGELLLHTEVRWLSRGRVLQRFKDLLPALVKFFKERGEHLTELEDPIWLQDFAFLTDLTEKLNGLNLQLQGKDKNIGGLISDVTSFSKKLELWEKNVIQFEYKHFPSLKKTVEEQNPPQHPSNNQEYVEILSDLREQFDQRFQDFKRIFIVAQFVNSPFVEIDAEDFSTCVVKHFGEDQAAVEIEVVDFQNDLSLRTLSTTGNIWPLVPKEKYPIVTRVALRLKAMFSSTYLCEASFSSMKFIKNKYRNRLTDEHLDNCIRMAATTYSPNFKKLLDGQKEFHSSH</sequence>